<keyword evidence="13" id="KW-1185">Reference proteome</keyword>
<dbReference type="EMBL" id="CP013187">
    <property type="protein sequence ID" value="ALO43145.1"/>
    <property type="molecule type" value="Genomic_DNA"/>
</dbReference>
<dbReference type="InterPro" id="IPR005790">
    <property type="entry name" value="DNA_polIII_delta"/>
</dbReference>
<evidence type="ECO:0000256" key="2">
    <source>
        <dbReference type="ARBA" id="ARBA00017703"/>
    </source>
</evidence>
<name>A0A0S2K4J6_9GAMM</name>
<dbReference type="InterPro" id="IPR027417">
    <property type="entry name" value="P-loop_NTPase"/>
</dbReference>
<evidence type="ECO:0000256" key="7">
    <source>
        <dbReference type="ARBA" id="ARBA00034754"/>
    </source>
</evidence>
<dbReference type="GO" id="GO:0009360">
    <property type="term" value="C:DNA polymerase III complex"/>
    <property type="evidence" value="ECO:0007669"/>
    <property type="project" value="UniProtKB-UniRule"/>
</dbReference>
<dbReference type="Gene3D" id="3.40.50.300">
    <property type="entry name" value="P-loop containing nucleotide triphosphate hydrolases"/>
    <property type="match status" value="1"/>
</dbReference>
<evidence type="ECO:0000256" key="1">
    <source>
        <dbReference type="ARBA" id="ARBA00012417"/>
    </source>
</evidence>
<dbReference type="GO" id="GO:0006261">
    <property type="term" value="P:DNA-templated DNA replication"/>
    <property type="evidence" value="ECO:0007669"/>
    <property type="project" value="TreeGrafter"/>
</dbReference>
<evidence type="ECO:0000256" key="3">
    <source>
        <dbReference type="ARBA" id="ARBA00022679"/>
    </source>
</evidence>
<evidence type="ECO:0000256" key="6">
    <source>
        <dbReference type="ARBA" id="ARBA00022932"/>
    </source>
</evidence>
<evidence type="ECO:0000256" key="4">
    <source>
        <dbReference type="ARBA" id="ARBA00022695"/>
    </source>
</evidence>
<reference evidence="12 13" key="1">
    <citation type="submission" date="2015-11" db="EMBL/GenBank/DDBJ databases">
        <authorList>
            <person name="Zhang Y."/>
            <person name="Guo Z."/>
        </authorList>
    </citation>
    <scope>NUCLEOTIDE SEQUENCE [LARGE SCALE GENOMIC DNA]</scope>
    <source>
        <strain evidence="12 13">KCTC 12086</strain>
    </source>
</reference>
<dbReference type="InterPro" id="IPR008921">
    <property type="entry name" value="DNA_pol3_clamp-load_cplx_C"/>
</dbReference>
<evidence type="ECO:0000259" key="10">
    <source>
        <dbReference type="Pfam" id="PF06144"/>
    </source>
</evidence>
<dbReference type="RefSeq" id="WP_058030825.1">
    <property type="nucleotide sequence ID" value="NZ_CP013187.1"/>
</dbReference>
<dbReference type="SUPFAM" id="SSF48019">
    <property type="entry name" value="post-AAA+ oligomerization domain-like"/>
    <property type="match status" value="1"/>
</dbReference>
<dbReference type="NCBIfam" id="TIGR01128">
    <property type="entry name" value="holA"/>
    <property type="match status" value="1"/>
</dbReference>
<dbReference type="AlphaFoldDB" id="A0A0S2K4J6"/>
<dbReference type="Proteomes" id="UP000061457">
    <property type="component" value="Chromosome I"/>
</dbReference>
<feature type="domain" description="DNA polymerase III delta N-terminal" evidence="10">
    <location>
        <begin position="20"/>
        <end position="138"/>
    </location>
</feature>
<dbReference type="Gene3D" id="1.20.272.10">
    <property type="match status" value="1"/>
</dbReference>
<dbReference type="PANTHER" id="PTHR34388:SF1">
    <property type="entry name" value="DNA POLYMERASE III SUBUNIT DELTA"/>
    <property type="match status" value="1"/>
</dbReference>
<evidence type="ECO:0000256" key="5">
    <source>
        <dbReference type="ARBA" id="ARBA00022705"/>
    </source>
</evidence>
<keyword evidence="5" id="KW-0235">DNA replication</keyword>
<dbReference type="OrthoDB" id="5853561at2"/>
<dbReference type="CDD" id="cd18138">
    <property type="entry name" value="HLD_clamp_pol_III_delta"/>
    <property type="match status" value="1"/>
</dbReference>
<evidence type="ECO:0000313" key="12">
    <source>
        <dbReference type="EMBL" id="ALO43145.1"/>
    </source>
</evidence>
<evidence type="ECO:0000256" key="8">
    <source>
        <dbReference type="ARBA" id="ARBA00049244"/>
    </source>
</evidence>
<feature type="domain" description="DNA polymerase III subunit delta C-terminal" evidence="11">
    <location>
        <begin position="214"/>
        <end position="314"/>
    </location>
</feature>
<accession>A0A0S2K4J6</accession>
<dbReference type="InterPro" id="IPR010372">
    <property type="entry name" value="DNA_pol3_delta_N"/>
</dbReference>
<protein>
    <recommendedName>
        <fullName evidence="2 9">DNA polymerase III subunit delta</fullName>
        <ecNumber evidence="1 9">2.7.7.7</ecNumber>
    </recommendedName>
</protein>
<dbReference type="PANTHER" id="PTHR34388">
    <property type="entry name" value="DNA POLYMERASE III SUBUNIT DELTA"/>
    <property type="match status" value="1"/>
</dbReference>
<dbReference type="Pfam" id="PF06144">
    <property type="entry name" value="DNA_pol3_delta"/>
    <property type="match status" value="1"/>
</dbReference>
<evidence type="ECO:0000259" key="11">
    <source>
        <dbReference type="Pfam" id="PF14840"/>
    </source>
</evidence>
<evidence type="ECO:0000313" key="13">
    <source>
        <dbReference type="Proteomes" id="UP000061457"/>
    </source>
</evidence>
<comment type="catalytic activity">
    <reaction evidence="8">
        <text>DNA(n) + a 2'-deoxyribonucleoside 5'-triphosphate = DNA(n+1) + diphosphate</text>
        <dbReference type="Rhea" id="RHEA:22508"/>
        <dbReference type="Rhea" id="RHEA-COMP:17339"/>
        <dbReference type="Rhea" id="RHEA-COMP:17340"/>
        <dbReference type="ChEBI" id="CHEBI:33019"/>
        <dbReference type="ChEBI" id="CHEBI:61560"/>
        <dbReference type="ChEBI" id="CHEBI:173112"/>
        <dbReference type="EC" id="2.7.7.7"/>
    </reaction>
</comment>
<dbReference type="GO" id="GO:0003887">
    <property type="term" value="F:DNA-directed DNA polymerase activity"/>
    <property type="evidence" value="ECO:0007669"/>
    <property type="project" value="UniProtKB-UniRule"/>
</dbReference>
<dbReference type="Pfam" id="PF14840">
    <property type="entry name" value="DNA_pol3_delt_C"/>
    <property type="match status" value="1"/>
</dbReference>
<keyword evidence="4" id="KW-0548">Nucleotidyltransferase</keyword>
<organism evidence="12 13">
    <name type="scientific">Pseudoalteromonas phenolica</name>
    <dbReference type="NCBI Taxonomy" id="161398"/>
    <lineage>
        <taxon>Bacteria</taxon>
        <taxon>Pseudomonadati</taxon>
        <taxon>Pseudomonadota</taxon>
        <taxon>Gammaproteobacteria</taxon>
        <taxon>Alteromonadales</taxon>
        <taxon>Pseudoalteromonadaceae</taxon>
        <taxon>Pseudoalteromonas</taxon>
    </lineage>
</organism>
<proteinExistence type="inferred from homology"/>
<keyword evidence="3" id="KW-0808">Transferase</keyword>
<dbReference type="GO" id="GO:0003677">
    <property type="term" value="F:DNA binding"/>
    <property type="evidence" value="ECO:0007669"/>
    <property type="project" value="InterPro"/>
</dbReference>
<evidence type="ECO:0000256" key="9">
    <source>
        <dbReference type="NCBIfam" id="TIGR01128"/>
    </source>
</evidence>
<dbReference type="SUPFAM" id="SSF52540">
    <property type="entry name" value="P-loop containing nucleoside triphosphate hydrolases"/>
    <property type="match status" value="1"/>
</dbReference>
<gene>
    <name evidence="12" type="ORF">PP2015_2658</name>
</gene>
<dbReference type="STRING" id="161398.PP2015_2658"/>
<sequence length="345" mass="38867">MRCYANQLPDTLRKGLAPFYLVLGEEPFQEAQCVQQIKQAAKQQGFDEVIKFSLLPGFDWQELLAQYNSMSLFSARTLIEFDLNQQKPGTAGSDAFKQLTAQPNPDVVLIVKGQKASQEIQRGAWFKGLEKQGVYVPCYELTGQHLQRWLDSQAKQLKVALTQDAKKQLLLATEGNLLATHQELEKLALLYPSQTVNDEQILAGLLNQSKFDIFDLTNATLAGQAKKITKVMVKLAEDNTEPNTLIWALNKQQQTLISIKKGLQQGQNITALYKQHNIWKNQQPLTQQALDRLPLHQLEQIGFLLAQIDSGYKRGELTAPYQALLHCALSFCYHIPIGLPINHTD</sequence>
<dbReference type="Gene3D" id="1.10.8.60">
    <property type="match status" value="1"/>
</dbReference>
<dbReference type="EC" id="2.7.7.7" evidence="1 9"/>
<dbReference type="InterPro" id="IPR032780">
    <property type="entry name" value="DNA_pol3_delt_C"/>
</dbReference>
<dbReference type="PATRIC" id="fig|161398.10.peg.2713"/>
<keyword evidence="6" id="KW-0239">DNA-directed DNA polymerase</keyword>
<comment type="similarity">
    <text evidence="7">Belongs to the DNA polymerase HolA subunit family.</text>
</comment>
<dbReference type="KEGG" id="pphe:PP2015_2658"/>